<sequence length="178" mass="21152">MENKKEVAKNILMALGILGIIPMVMLAPGLAKILPLLQKIDTARINQELKRLHKRGLVEIIKHKNGITSIKLTKKGKEKLKRYEIDNLKTEKPTKWDKKWRIIIFDISIKKNFARDLLRRRMKKLGFYKLQSSVFVHPYPCYEIVIFIREYFDVNDEVKYIEAEKIENDDKLIEYFFT</sequence>
<feature type="domain" description="Transcriptional repressor PaaX-like central Cas2-like" evidence="2">
    <location>
        <begin position="94"/>
        <end position="170"/>
    </location>
</feature>
<dbReference type="InterPro" id="IPR036390">
    <property type="entry name" value="WH_DNA-bd_sf"/>
</dbReference>
<accession>A0A0G0F755</accession>
<dbReference type="Gene3D" id="1.10.10.10">
    <property type="entry name" value="Winged helix-like DNA-binding domain superfamily/Winged helix DNA-binding domain"/>
    <property type="match status" value="1"/>
</dbReference>
<reference evidence="3 4" key="1">
    <citation type="journal article" date="2015" name="Nature">
        <title>rRNA introns, odd ribosomes, and small enigmatic genomes across a large radiation of phyla.</title>
        <authorList>
            <person name="Brown C.T."/>
            <person name="Hug L.A."/>
            <person name="Thomas B.C."/>
            <person name="Sharon I."/>
            <person name="Castelle C.J."/>
            <person name="Singh A."/>
            <person name="Wilkins M.J."/>
            <person name="Williams K.H."/>
            <person name="Banfield J.F."/>
        </authorList>
    </citation>
    <scope>NUCLEOTIDE SEQUENCE [LARGE SCALE GENOMIC DNA]</scope>
</reference>
<comment type="caution">
    <text evidence="3">The sequence shown here is derived from an EMBL/GenBank/DDBJ whole genome shotgun (WGS) entry which is preliminary data.</text>
</comment>
<proteinExistence type="predicted"/>
<name>A0A0G0F755_9BACT</name>
<dbReference type="SUPFAM" id="SSF143430">
    <property type="entry name" value="TTP0101/SSO1404-like"/>
    <property type="match status" value="1"/>
</dbReference>
<dbReference type="Pfam" id="PF20803">
    <property type="entry name" value="PaaX_M"/>
    <property type="match status" value="1"/>
</dbReference>
<evidence type="ECO:0000259" key="2">
    <source>
        <dbReference type="Pfam" id="PF20803"/>
    </source>
</evidence>
<keyword evidence="1" id="KW-0472">Membrane</keyword>
<dbReference type="PANTHER" id="PTHR30319">
    <property type="entry name" value="PHENYLACETIC ACID REGULATOR-RELATED TRANSCRIPTIONAL REPRESSOR"/>
    <property type="match status" value="1"/>
</dbReference>
<organism evidence="3 4">
    <name type="scientific">Candidatus Daviesbacteria bacterium GW2011_GWA1_36_8</name>
    <dbReference type="NCBI Taxonomy" id="1618417"/>
    <lineage>
        <taxon>Bacteria</taxon>
        <taxon>Candidatus Daviesiibacteriota</taxon>
    </lineage>
</organism>
<protein>
    <submittedName>
        <fullName evidence="3">Transcriptional regulator, PaaX family</fullName>
    </submittedName>
</protein>
<dbReference type="EMBL" id="LBSJ01000024">
    <property type="protein sequence ID" value="KKQ15068.1"/>
    <property type="molecule type" value="Genomic_DNA"/>
</dbReference>
<evidence type="ECO:0000256" key="1">
    <source>
        <dbReference type="SAM" id="Phobius"/>
    </source>
</evidence>
<gene>
    <name evidence="3" type="ORF">US28_C0024G0025</name>
</gene>
<feature type="transmembrane region" description="Helical" evidence="1">
    <location>
        <begin position="12"/>
        <end position="31"/>
    </location>
</feature>
<dbReference type="SUPFAM" id="SSF46785">
    <property type="entry name" value="Winged helix' DNA-binding domain"/>
    <property type="match status" value="1"/>
</dbReference>
<evidence type="ECO:0000313" key="4">
    <source>
        <dbReference type="Proteomes" id="UP000034448"/>
    </source>
</evidence>
<dbReference type="Gene3D" id="3.30.70.2650">
    <property type="match status" value="1"/>
</dbReference>
<dbReference type="PANTHER" id="PTHR30319:SF1">
    <property type="entry name" value="TRANSCRIPTIONAL REPRESSOR PAAX"/>
    <property type="match status" value="1"/>
</dbReference>
<dbReference type="AlphaFoldDB" id="A0A0G0F755"/>
<dbReference type="Proteomes" id="UP000034448">
    <property type="component" value="Unassembled WGS sequence"/>
</dbReference>
<keyword evidence="1" id="KW-0812">Transmembrane</keyword>
<keyword evidence="1" id="KW-1133">Transmembrane helix</keyword>
<dbReference type="InterPro" id="IPR036388">
    <property type="entry name" value="WH-like_DNA-bd_sf"/>
</dbReference>
<dbReference type="InterPro" id="IPR048846">
    <property type="entry name" value="PaaX-like_central"/>
</dbReference>
<dbReference type="GO" id="GO:0006351">
    <property type="term" value="P:DNA-templated transcription"/>
    <property type="evidence" value="ECO:0007669"/>
    <property type="project" value="TreeGrafter"/>
</dbReference>
<evidence type="ECO:0000313" key="3">
    <source>
        <dbReference type="EMBL" id="KKQ15068.1"/>
    </source>
</evidence>